<gene>
    <name evidence="5" type="ORF">GA0070606_3457</name>
</gene>
<comment type="similarity">
    <text evidence="1 4">Belongs to the antibiotic N-acetyltransferase family.</text>
</comment>
<evidence type="ECO:0000313" key="6">
    <source>
        <dbReference type="Proteomes" id="UP000199001"/>
    </source>
</evidence>
<dbReference type="OrthoDB" id="7330654at2"/>
<evidence type="ECO:0000256" key="2">
    <source>
        <dbReference type="ARBA" id="ARBA00022679"/>
    </source>
</evidence>
<evidence type="ECO:0000256" key="3">
    <source>
        <dbReference type="ARBA" id="ARBA00023315"/>
    </source>
</evidence>
<keyword evidence="6" id="KW-1185">Reference proteome</keyword>
<dbReference type="STRING" id="47855.GA0070606_3457"/>
<proteinExistence type="inferred from homology"/>
<dbReference type="EMBL" id="FMHZ01000002">
    <property type="protein sequence ID" value="SCL61528.1"/>
    <property type="molecule type" value="Genomic_DNA"/>
</dbReference>
<keyword evidence="4" id="KW-0046">Antibiotic resistance</keyword>
<dbReference type="PANTHER" id="PTHR11104">
    <property type="entry name" value="AMINOGLYCOSIDE N3-ACETYLTRANSFERASE"/>
    <property type="match status" value="1"/>
</dbReference>
<evidence type="ECO:0000256" key="1">
    <source>
        <dbReference type="ARBA" id="ARBA00006383"/>
    </source>
</evidence>
<evidence type="ECO:0000313" key="5">
    <source>
        <dbReference type="EMBL" id="SCL61528.1"/>
    </source>
</evidence>
<dbReference type="InterPro" id="IPR003679">
    <property type="entry name" value="Amioglycoside_AcTrfase"/>
</dbReference>
<dbReference type="InterPro" id="IPR028345">
    <property type="entry name" value="Antibiotic_NAT-like"/>
</dbReference>
<dbReference type="GO" id="GO:0046677">
    <property type="term" value="P:response to antibiotic"/>
    <property type="evidence" value="ECO:0007669"/>
    <property type="project" value="UniProtKB-KW"/>
</dbReference>
<protein>
    <recommendedName>
        <fullName evidence="4">Aminoglycoside N(3)-acetyltransferase</fullName>
        <ecNumber evidence="4">2.3.1.-</ecNumber>
    </recommendedName>
</protein>
<comment type="catalytic activity">
    <reaction evidence="4">
        <text>a 2-deoxystreptamine antibiotic + acetyl-CoA = an N(3)-acetyl-2-deoxystreptamine antibiotic + CoA + H(+)</text>
        <dbReference type="Rhea" id="RHEA:12665"/>
        <dbReference type="ChEBI" id="CHEBI:15378"/>
        <dbReference type="ChEBI" id="CHEBI:57287"/>
        <dbReference type="ChEBI" id="CHEBI:57288"/>
        <dbReference type="ChEBI" id="CHEBI:57921"/>
        <dbReference type="ChEBI" id="CHEBI:77452"/>
        <dbReference type="EC" id="2.3.1.81"/>
    </reaction>
</comment>
<dbReference type="Pfam" id="PF02522">
    <property type="entry name" value="Antibiotic_NAT"/>
    <property type="match status" value="1"/>
</dbReference>
<dbReference type="SUPFAM" id="SSF110710">
    <property type="entry name" value="TTHA0583/YokD-like"/>
    <property type="match status" value="1"/>
</dbReference>
<accession>A0A1C6V5H3</accession>
<sequence>MGVTGVPLRRDTLATDLRALGLPAGATVLVHCALSRVGRVAGGPAALLAAVRDVLGGSGTVVVPAQTAGNSITSRQFREATAGMSAAGVAEAEAAIAPFDPEHSPAEGMGIFAEHVRRQPGAARSRHPQTSFAALGPDAARLTAVHDLDCHLGERSPLGALYAVDAVVLLLGVDWSVCTAFHLAEYRLRRPPADRAYRCYVRDATGRRVRRDFRAPDLHDTDFALIGSALADTGAVRRGSVGGADCRLVGVRTAVDFARGWMDEHRR</sequence>
<evidence type="ECO:0000256" key="4">
    <source>
        <dbReference type="RuleBase" id="RU365031"/>
    </source>
</evidence>
<keyword evidence="2 4" id="KW-0808">Transferase</keyword>
<reference evidence="6" key="1">
    <citation type="submission" date="2016-06" db="EMBL/GenBank/DDBJ databases">
        <authorList>
            <person name="Varghese N."/>
            <person name="Submissions Spin"/>
        </authorList>
    </citation>
    <scope>NUCLEOTIDE SEQUENCE [LARGE SCALE GENOMIC DNA]</scope>
    <source>
        <strain evidence="6">DSM 43903</strain>
    </source>
</reference>
<dbReference type="Proteomes" id="UP000199001">
    <property type="component" value="Unassembled WGS sequence"/>
</dbReference>
<keyword evidence="3 4" id="KW-0012">Acyltransferase</keyword>
<dbReference type="GO" id="GO:0046353">
    <property type="term" value="F:aminoglycoside 3-N-acetyltransferase activity"/>
    <property type="evidence" value="ECO:0007669"/>
    <property type="project" value="UniProtKB-EC"/>
</dbReference>
<name>A0A1C6V5H3_9ACTN</name>
<organism evidence="5 6">
    <name type="scientific">Micromonospora citrea</name>
    <dbReference type="NCBI Taxonomy" id="47855"/>
    <lineage>
        <taxon>Bacteria</taxon>
        <taxon>Bacillati</taxon>
        <taxon>Actinomycetota</taxon>
        <taxon>Actinomycetes</taxon>
        <taxon>Micromonosporales</taxon>
        <taxon>Micromonosporaceae</taxon>
        <taxon>Micromonospora</taxon>
    </lineage>
</organism>
<dbReference type="PANTHER" id="PTHR11104:SF0">
    <property type="entry name" value="SPBETA PROPHAGE-DERIVED AMINOGLYCOSIDE N(3')-ACETYLTRANSFERASE-LIKE PROTEIN YOKD"/>
    <property type="match status" value="1"/>
</dbReference>
<dbReference type="EC" id="2.3.1.-" evidence="4"/>
<dbReference type="AlphaFoldDB" id="A0A1C6V5H3"/>